<dbReference type="EMBL" id="JAMDNP010000012">
    <property type="protein sequence ID" value="MCY9760544.1"/>
    <property type="molecule type" value="Genomic_DNA"/>
</dbReference>
<keyword evidence="2" id="KW-1185">Reference proteome</keyword>
<dbReference type="Proteomes" id="UP001527181">
    <property type="component" value="Unassembled WGS sequence"/>
</dbReference>
<protein>
    <submittedName>
        <fullName evidence="1">Uncharacterized protein</fullName>
    </submittedName>
</protein>
<dbReference type="RefSeq" id="WP_268600814.1">
    <property type="nucleotide sequence ID" value="NZ_JAMDNP010000012.1"/>
</dbReference>
<sequence length="67" mass="7368">MKAKEITVGYTFTKNLGNYQSLKVDASVTMTVEDGESAESVAANGYKYCREQVRKGTNEFVAGRDIP</sequence>
<gene>
    <name evidence="1" type="ORF">M5X12_08135</name>
</gene>
<evidence type="ECO:0000313" key="2">
    <source>
        <dbReference type="Proteomes" id="UP001527181"/>
    </source>
</evidence>
<comment type="caution">
    <text evidence="1">The sequence shown here is derived from an EMBL/GenBank/DDBJ whole genome shotgun (WGS) entry which is preliminary data.</text>
</comment>
<proteinExistence type="predicted"/>
<reference evidence="1 2" key="1">
    <citation type="submission" date="2022-05" db="EMBL/GenBank/DDBJ databases">
        <title>Genome Sequencing of Bee-Associated Microbes.</title>
        <authorList>
            <person name="Dunlap C."/>
        </authorList>
    </citation>
    <scope>NUCLEOTIDE SEQUENCE [LARGE SCALE GENOMIC DNA]</scope>
    <source>
        <strain evidence="1 2">NRRL B-04010</strain>
    </source>
</reference>
<name>A0ABT4GV23_PAEAL</name>
<evidence type="ECO:0000313" key="1">
    <source>
        <dbReference type="EMBL" id="MCY9760544.1"/>
    </source>
</evidence>
<accession>A0ABT4GV23</accession>
<organism evidence="1 2">
    <name type="scientific">Paenibacillus alvei</name>
    <name type="common">Bacillus alvei</name>
    <dbReference type="NCBI Taxonomy" id="44250"/>
    <lineage>
        <taxon>Bacteria</taxon>
        <taxon>Bacillati</taxon>
        <taxon>Bacillota</taxon>
        <taxon>Bacilli</taxon>
        <taxon>Bacillales</taxon>
        <taxon>Paenibacillaceae</taxon>
        <taxon>Paenibacillus</taxon>
    </lineage>
</organism>